<feature type="transmembrane region" description="Helical" evidence="6">
    <location>
        <begin position="426"/>
        <end position="446"/>
    </location>
</feature>
<reference evidence="7" key="1">
    <citation type="submission" date="2020-06" db="EMBL/GenBank/DDBJ databases">
        <title>Complete genome sequence of Candidatus Phytoplasma luffae NCHU2019.</title>
        <authorList>
            <person name="Cho S.-T."/>
            <person name="Tan C.-M."/>
            <person name="Li J.-R."/>
            <person name="Chien Y.-Y."/>
            <person name="Chiu Y.-C."/>
            <person name="Yang J.-Y."/>
            <person name="Kuo C.-H."/>
        </authorList>
    </citation>
    <scope>NUCLEOTIDE SEQUENCE</scope>
    <source>
        <strain evidence="7">NCHU2019</strain>
    </source>
</reference>
<feature type="transmembrane region" description="Helical" evidence="6">
    <location>
        <begin position="396"/>
        <end position="419"/>
    </location>
</feature>
<keyword evidence="8" id="KW-1185">Reference proteome</keyword>
<name>A0A975FIV7_LOWBP</name>
<dbReference type="Pfam" id="PF01554">
    <property type="entry name" value="MatE"/>
    <property type="match status" value="1"/>
</dbReference>
<feature type="transmembrane region" description="Helical" evidence="6">
    <location>
        <begin position="116"/>
        <end position="140"/>
    </location>
</feature>
<evidence type="ECO:0000256" key="5">
    <source>
        <dbReference type="ARBA" id="ARBA00023136"/>
    </source>
</evidence>
<feature type="transmembrane region" description="Helical" evidence="6">
    <location>
        <begin position="458"/>
        <end position="481"/>
    </location>
</feature>
<proteinExistence type="predicted"/>
<feature type="transmembrane region" description="Helical" evidence="6">
    <location>
        <begin position="349"/>
        <end position="371"/>
    </location>
</feature>
<evidence type="ECO:0000313" key="7">
    <source>
        <dbReference type="EMBL" id="QTX02739.1"/>
    </source>
</evidence>
<sequence length="500" mass="56975">MVVNRCNVKKNGDSITKKNYFFNPKDNFQGSILSNLICLSVPIAIFLLFQHLGTSIDFFIIGNPKDTVVNVDAAISYMKQIIKILQSIAIALGSAGVVLVAHEYKKENKEKSKQYATLAFLLAVIISLFFLIIFGLGVWIPGLGGLFFRKEYHDDGGLNYYYLTLITFIFITINSVFISLERVKNKNRLIFILNILLITFRIIISFIYKFSKKEGTVTVIDLALANLLSNLLITFIAFYYMLNPTNPFQIQFKKLIFPKDIVQSMLKLSGTLIIGKATYEIGKKVIHDMITGYSKELKFINGLDLVAISGLVAVVNGIFYSISQSFEDSQTVMVSRSVSREDNSKTFKIFKNVFVISLIIGIIGFLSNYFFGERLLCFLKSSKEFSDSYIKTFKTILFWEGTSLFTSIWASIMMGYILSYNKNANLIFWMNLLRLILRIVILFVLHKYLSIEKTALQFGLSTFGSNMIVLIVITVIFFIFVRKNKFKNLQSQLKTTINKI</sequence>
<keyword evidence="3 6" id="KW-0812">Transmembrane</keyword>
<evidence type="ECO:0000256" key="6">
    <source>
        <dbReference type="SAM" id="Phobius"/>
    </source>
</evidence>
<dbReference type="GO" id="GO:0042910">
    <property type="term" value="F:xenobiotic transmembrane transporter activity"/>
    <property type="evidence" value="ECO:0007669"/>
    <property type="project" value="InterPro"/>
</dbReference>
<dbReference type="GO" id="GO:0015297">
    <property type="term" value="F:antiporter activity"/>
    <property type="evidence" value="ECO:0007669"/>
    <property type="project" value="InterPro"/>
</dbReference>
<dbReference type="GO" id="GO:0005886">
    <property type="term" value="C:plasma membrane"/>
    <property type="evidence" value="ECO:0007669"/>
    <property type="project" value="UniProtKB-SubCell"/>
</dbReference>
<organism evidence="7 8">
    <name type="scientific">Loofah witches'-broom phytoplasma</name>
    <dbReference type="NCBI Taxonomy" id="35773"/>
    <lineage>
        <taxon>Bacteria</taxon>
        <taxon>Bacillati</taxon>
        <taxon>Mycoplasmatota</taxon>
        <taxon>Mollicutes</taxon>
        <taxon>Acholeplasmatales</taxon>
        <taxon>Acholeplasmataceae</taxon>
        <taxon>Candidatus Phytoplasma</taxon>
        <taxon>16SrVIII (Loofah witches'-broom group)</taxon>
    </lineage>
</organism>
<keyword evidence="5 6" id="KW-0472">Membrane</keyword>
<feature type="transmembrane region" description="Helical" evidence="6">
    <location>
        <begin position="189"/>
        <end position="208"/>
    </location>
</feature>
<feature type="transmembrane region" description="Helical" evidence="6">
    <location>
        <begin position="220"/>
        <end position="240"/>
    </location>
</feature>
<dbReference type="PANTHER" id="PTHR43823:SF3">
    <property type="entry name" value="MULTIDRUG EXPORT PROTEIN MEPA"/>
    <property type="match status" value="1"/>
</dbReference>
<dbReference type="RefSeq" id="WP_210954793.1">
    <property type="nucleotide sequence ID" value="NZ_CP054393.1"/>
</dbReference>
<keyword evidence="2" id="KW-1003">Cell membrane</keyword>
<evidence type="ECO:0000313" key="8">
    <source>
        <dbReference type="Proteomes" id="UP000672038"/>
    </source>
</evidence>
<comment type="subcellular location">
    <subcellularLocation>
        <location evidence="1">Cell membrane</location>
        <topology evidence="1">Multi-pass membrane protein</topology>
    </subcellularLocation>
</comment>
<feature type="transmembrane region" description="Helical" evidence="6">
    <location>
        <begin position="84"/>
        <end position="104"/>
    </location>
</feature>
<protein>
    <submittedName>
        <fullName evidence="7">Na+ driven multidrug efflux pump</fullName>
    </submittedName>
</protein>
<dbReference type="EMBL" id="CP054393">
    <property type="protein sequence ID" value="QTX02739.1"/>
    <property type="molecule type" value="Genomic_DNA"/>
</dbReference>
<feature type="transmembrane region" description="Helical" evidence="6">
    <location>
        <begin position="160"/>
        <end position="177"/>
    </location>
</feature>
<evidence type="ECO:0000256" key="2">
    <source>
        <dbReference type="ARBA" id="ARBA00022475"/>
    </source>
</evidence>
<evidence type="ECO:0000256" key="4">
    <source>
        <dbReference type="ARBA" id="ARBA00022989"/>
    </source>
</evidence>
<gene>
    <name evidence="7" type="primary">norM</name>
    <name evidence="7" type="ORF">LFWB_1690</name>
</gene>
<dbReference type="KEGG" id="pluf:LFWB_1690"/>
<dbReference type="InterPro" id="IPR002528">
    <property type="entry name" value="MATE_fam"/>
</dbReference>
<feature type="transmembrane region" description="Helical" evidence="6">
    <location>
        <begin position="32"/>
        <end position="49"/>
    </location>
</feature>
<dbReference type="AlphaFoldDB" id="A0A975FIV7"/>
<evidence type="ECO:0000256" key="1">
    <source>
        <dbReference type="ARBA" id="ARBA00004651"/>
    </source>
</evidence>
<evidence type="ECO:0000256" key="3">
    <source>
        <dbReference type="ARBA" id="ARBA00022692"/>
    </source>
</evidence>
<dbReference type="PANTHER" id="PTHR43823">
    <property type="entry name" value="SPORULATION PROTEIN YKVU"/>
    <property type="match status" value="1"/>
</dbReference>
<keyword evidence="4 6" id="KW-1133">Transmembrane helix</keyword>
<dbReference type="Proteomes" id="UP000672038">
    <property type="component" value="Chromosome"/>
</dbReference>
<accession>A0A975FIV7</accession>
<dbReference type="InterPro" id="IPR051327">
    <property type="entry name" value="MATE_MepA_subfamily"/>
</dbReference>